<protein>
    <recommendedName>
        <fullName evidence="1">AMP-binding enzyme C-terminal domain-containing protein</fullName>
    </recommendedName>
</protein>
<gene>
    <name evidence="2" type="ORF">BDFB_014586</name>
</gene>
<dbReference type="InterPro" id="IPR045851">
    <property type="entry name" value="AMP-bd_C_sf"/>
</dbReference>
<name>A0A482VQ21_ASBVE</name>
<feature type="non-terminal residue" evidence="2">
    <location>
        <position position="1"/>
    </location>
</feature>
<feature type="domain" description="AMP-binding enzyme C-terminal" evidence="1">
    <location>
        <begin position="1"/>
        <end position="52"/>
    </location>
</feature>
<keyword evidence="3" id="KW-1185">Reference proteome</keyword>
<dbReference type="SUPFAM" id="SSF56801">
    <property type="entry name" value="Acetyl-CoA synthetase-like"/>
    <property type="match status" value="1"/>
</dbReference>
<evidence type="ECO:0000259" key="1">
    <source>
        <dbReference type="Pfam" id="PF13193"/>
    </source>
</evidence>
<accession>A0A482VQ21</accession>
<reference evidence="2 3" key="1">
    <citation type="submission" date="2017-03" db="EMBL/GenBank/DDBJ databases">
        <title>Genome of the blue death feigning beetle - Asbolus verrucosus.</title>
        <authorList>
            <person name="Rider S.D."/>
        </authorList>
    </citation>
    <scope>NUCLEOTIDE SEQUENCE [LARGE SCALE GENOMIC DNA]</scope>
    <source>
        <strain evidence="2">Butters</strain>
        <tissue evidence="2">Head and leg muscle</tissue>
    </source>
</reference>
<dbReference type="Pfam" id="PF13193">
    <property type="entry name" value="AMP-binding_C"/>
    <property type="match status" value="1"/>
</dbReference>
<comment type="caution">
    <text evidence="2">The sequence shown here is derived from an EMBL/GenBank/DDBJ whole genome shotgun (WGS) entry which is preliminary data.</text>
</comment>
<dbReference type="InterPro" id="IPR025110">
    <property type="entry name" value="AMP-bd_C"/>
</dbReference>
<dbReference type="OrthoDB" id="10253869at2759"/>
<dbReference type="Proteomes" id="UP000292052">
    <property type="component" value="Unassembled WGS sequence"/>
</dbReference>
<dbReference type="Gene3D" id="3.30.300.30">
    <property type="match status" value="1"/>
</dbReference>
<dbReference type="STRING" id="1661398.A0A482VQ21"/>
<organism evidence="2 3">
    <name type="scientific">Asbolus verrucosus</name>
    <name type="common">Desert ironclad beetle</name>
    <dbReference type="NCBI Taxonomy" id="1661398"/>
    <lineage>
        <taxon>Eukaryota</taxon>
        <taxon>Metazoa</taxon>
        <taxon>Ecdysozoa</taxon>
        <taxon>Arthropoda</taxon>
        <taxon>Hexapoda</taxon>
        <taxon>Insecta</taxon>
        <taxon>Pterygota</taxon>
        <taxon>Neoptera</taxon>
        <taxon>Endopterygota</taxon>
        <taxon>Coleoptera</taxon>
        <taxon>Polyphaga</taxon>
        <taxon>Cucujiformia</taxon>
        <taxon>Tenebrionidae</taxon>
        <taxon>Pimeliinae</taxon>
        <taxon>Asbolus</taxon>
    </lineage>
</organism>
<sequence>GEVAVGFVVKKEGFRVSEKEICDYLSKFVCTEKRLHGGVQFVDAIPKNSSGKILRKELRKMFE</sequence>
<dbReference type="AlphaFoldDB" id="A0A482VQ21"/>
<evidence type="ECO:0000313" key="3">
    <source>
        <dbReference type="Proteomes" id="UP000292052"/>
    </source>
</evidence>
<dbReference type="EMBL" id="QDEB01079954">
    <property type="protein sequence ID" value="RZC34447.1"/>
    <property type="molecule type" value="Genomic_DNA"/>
</dbReference>
<evidence type="ECO:0000313" key="2">
    <source>
        <dbReference type="EMBL" id="RZC34447.1"/>
    </source>
</evidence>
<proteinExistence type="predicted"/>